<dbReference type="SMART" id="SM00044">
    <property type="entry name" value="CYCc"/>
    <property type="match status" value="1"/>
</dbReference>
<dbReference type="Gene3D" id="3.30.70.1230">
    <property type="entry name" value="Nucleotide cyclase"/>
    <property type="match status" value="1"/>
</dbReference>
<evidence type="ECO:0000256" key="9">
    <source>
        <dbReference type="ARBA" id="ARBA00023239"/>
    </source>
</evidence>
<accession>A0A1W0X8P0</accession>
<feature type="transmembrane region" description="Helical" evidence="11">
    <location>
        <begin position="878"/>
        <end position="897"/>
    </location>
</feature>
<evidence type="ECO:0000256" key="6">
    <source>
        <dbReference type="ARBA" id="ARBA00022989"/>
    </source>
</evidence>
<dbReference type="GO" id="GO:0005524">
    <property type="term" value="F:ATP binding"/>
    <property type="evidence" value="ECO:0007669"/>
    <property type="project" value="InterPro"/>
</dbReference>
<evidence type="ECO:0000259" key="12">
    <source>
        <dbReference type="PROSITE" id="PS50011"/>
    </source>
</evidence>
<dbReference type="InterPro" id="IPR001054">
    <property type="entry name" value="A/G_cyclase"/>
</dbReference>
<dbReference type="InterPro" id="IPR029787">
    <property type="entry name" value="Nucleotide_cyclase"/>
</dbReference>
<dbReference type="InterPro" id="IPR028082">
    <property type="entry name" value="Peripla_BP_I"/>
</dbReference>
<keyword evidence="14" id="KW-0675">Receptor</keyword>
<dbReference type="GO" id="GO:0007168">
    <property type="term" value="P:receptor guanylyl cyclase signaling pathway"/>
    <property type="evidence" value="ECO:0007669"/>
    <property type="project" value="TreeGrafter"/>
</dbReference>
<feature type="domain" description="Protein kinase" evidence="12">
    <location>
        <begin position="936"/>
        <end position="1224"/>
    </location>
</feature>
<dbReference type="OrthoDB" id="4062651at2759"/>
<dbReference type="GO" id="GO:0004016">
    <property type="term" value="F:adenylate cyclase activity"/>
    <property type="evidence" value="ECO:0007669"/>
    <property type="project" value="TreeGrafter"/>
</dbReference>
<evidence type="ECO:0000256" key="10">
    <source>
        <dbReference type="ARBA" id="ARBA00023293"/>
    </source>
</evidence>
<evidence type="ECO:0000313" key="15">
    <source>
        <dbReference type="Proteomes" id="UP000192578"/>
    </source>
</evidence>
<dbReference type="SUPFAM" id="SSF56112">
    <property type="entry name" value="Protein kinase-like (PK-like)"/>
    <property type="match status" value="1"/>
</dbReference>
<reference evidence="15" key="1">
    <citation type="submission" date="2017-01" db="EMBL/GenBank/DDBJ databases">
        <title>Comparative genomics of anhydrobiosis in the tardigrade Hypsibius dujardini.</title>
        <authorList>
            <person name="Yoshida Y."/>
            <person name="Koutsovoulos G."/>
            <person name="Laetsch D."/>
            <person name="Stevens L."/>
            <person name="Kumar S."/>
            <person name="Horikawa D."/>
            <person name="Ishino K."/>
            <person name="Komine S."/>
            <person name="Tomita M."/>
            <person name="Blaxter M."/>
            <person name="Arakawa K."/>
        </authorList>
    </citation>
    <scope>NUCLEOTIDE SEQUENCE [LARGE SCALE GENOMIC DNA]</scope>
    <source>
        <strain evidence="15">Z151</strain>
    </source>
</reference>
<evidence type="ECO:0000259" key="13">
    <source>
        <dbReference type="PROSITE" id="PS50125"/>
    </source>
</evidence>
<feature type="domain" description="Guanylate cyclase" evidence="13">
    <location>
        <begin position="1296"/>
        <end position="1422"/>
    </location>
</feature>
<comment type="caution">
    <text evidence="14">The sequence shown here is derived from an EMBL/GenBank/DDBJ whole genome shotgun (WGS) entry which is preliminary data.</text>
</comment>
<dbReference type="InterPro" id="IPR000719">
    <property type="entry name" value="Prot_kinase_dom"/>
</dbReference>
<dbReference type="InterPro" id="IPR001245">
    <property type="entry name" value="Ser-Thr/Tyr_kinase_cat_dom"/>
</dbReference>
<feature type="transmembrane region" description="Helical" evidence="11">
    <location>
        <begin position="210"/>
        <end position="231"/>
    </location>
</feature>
<dbReference type="Pfam" id="PF07714">
    <property type="entry name" value="PK_Tyr_Ser-Thr"/>
    <property type="match status" value="1"/>
</dbReference>
<keyword evidence="5" id="KW-0547">Nucleotide-binding</keyword>
<dbReference type="PANTHER" id="PTHR11920">
    <property type="entry name" value="GUANYLYL CYCLASE"/>
    <property type="match status" value="1"/>
</dbReference>
<dbReference type="PANTHER" id="PTHR11920:SF335">
    <property type="entry name" value="GUANYLATE CYCLASE"/>
    <property type="match status" value="1"/>
</dbReference>
<dbReference type="PROSITE" id="PS50011">
    <property type="entry name" value="PROTEIN_KINASE_DOM"/>
    <property type="match status" value="1"/>
</dbReference>
<dbReference type="Gene3D" id="3.40.190.10">
    <property type="entry name" value="Periplasmic binding protein-like II"/>
    <property type="match status" value="1"/>
</dbReference>
<dbReference type="SUPFAM" id="SSF53822">
    <property type="entry name" value="Periplasmic binding protein-like I"/>
    <property type="match status" value="1"/>
</dbReference>
<proteinExistence type="predicted"/>
<dbReference type="SUPFAM" id="SSF55073">
    <property type="entry name" value="Nucleotide cyclase"/>
    <property type="match status" value="1"/>
</dbReference>
<gene>
    <name evidence="14" type="ORF">BV898_02429</name>
</gene>
<keyword evidence="10" id="KW-0141">cGMP biosynthesis</keyword>
<dbReference type="Gene3D" id="3.40.50.2300">
    <property type="match status" value="1"/>
</dbReference>
<dbReference type="InterPro" id="IPR020635">
    <property type="entry name" value="Tyr_kinase_cat_dom"/>
</dbReference>
<evidence type="ECO:0000256" key="11">
    <source>
        <dbReference type="SAM" id="Phobius"/>
    </source>
</evidence>
<keyword evidence="8" id="KW-0325">Glycoprotein</keyword>
<dbReference type="PROSITE" id="PS50125">
    <property type="entry name" value="GUANYLATE_CYCLASE_2"/>
    <property type="match status" value="1"/>
</dbReference>
<feature type="transmembrane region" description="Helical" evidence="11">
    <location>
        <begin position="407"/>
        <end position="428"/>
    </location>
</feature>
<keyword evidence="9" id="KW-0456">Lyase</keyword>
<protein>
    <recommendedName>
        <fullName evidence="3">guanylate cyclase</fullName>
        <ecNumber evidence="3">4.6.1.2</ecNumber>
    </recommendedName>
</protein>
<dbReference type="GO" id="GO:0035556">
    <property type="term" value="P:intracellular signal transduction"/>
    <property type="evidence" value="ECO:0007669"/>
    <property type="project" value="InterPro"/>
</dbReference>
<evidence type="ECO:0000256" key="8">
    <source>
        <dbReference type="ARBA" id="ARBA00023180"/>
    </source>
</evidence>
<dbReference type="GO" id="GO:0004713">
    <property type="term" value="F:protein tyrosine kinase activity"/>
    <property type="evidence" value="ECO:0007669"/>
    <property type="project" value="InterPro"/>
</dbReference>
<dbReference type="SUPFAM" id="SSF53850">
    <property type="entry name" value="Periplasmic binding protein-like II"/>
    <property type="match status" value="1"/>
</dbReference>
<dbReference type="Proteomes" id="UP000192578">
    <property type="component" value="Unassembled WGS sequence"/>
</dbReference>
<sequence>MIPTNLEIAFNHTVRVAATVSPPYVMLDKETGEWSGILIQTLFSACRLLECRCEIFSTPDPGNQKGLNEVLLGIFGELHNGTADLAVSPVSMTQKRFQNFAFIDSFLRRTYAVVIHQDHLTTSLPSGFVAHLLGSLFQYEVWLCLCFVFWATVLVETCFEVLQQEPARRSSVIFTFAYCSFRTLGSGLGIQGLDDFDGSGRSSRWSLSRVVLSSVWLLYTFLVLCAFGSALPSMFTMVSDQQLPFTTVEQLIESDFSVFGSSTLVSKLNLSKNEYRKRLSSQMRILPDGTANFTKFQLYIELAKNKRTALAVDLDALLEISFFNCDLIVAIDNLEVVQIAGLVLTKNSSFQAAFEYGYSNIKETGYAQMGIRNLGLFIATAGIKHKDASNCYRRKVDYTMIPFSRPYISFLTSALLTMLYFTAAHVGLSESKIPAIRLGVLAPMTSTTEWDDLLLKGNFSCPVIGCLGPMVKLTIERIPPPQQTNFFLTIDALKDDLDNIVSSFYYKFPSNSTISVMVLIPSDRMFTERTENLTNELELTSVYYGSEWSEKGYQTKNAINYASNIPRSLEAFWRVLFQQYNWRSSVLLLDLAESCSQSRTWNKLADAIEGASSQQEEDSVVHRIWLNFSRTDSVEEALSRAVRLSRIIHVLADLQSSRVVIETAADKYPSNRDAIFFIYDPSTVADSAGSPSSPWKEFRSETTSSKTLEDCMLQTLTSQVVLISFNQWSKAGSRANTSQQIEKKNLLDGISLIRQVLRDFNASTETQYFTKPLDNISRLFEEKFLQNQTYYDTSSGGRPIYFDRRGFRLSDLQLLFFQTDSNVFEPVMRFRQSIKALDVTDDGRFLRLLKWWPPVNSTPSCATGLSLICYDPPAIGPGQIVGIIVALFLPTILAVFFKRYVKRYLKEAAIMSNWWQVPEKSVLFPDHTSSLLNNRDDSVLNAGVSIFARSRTQLMFSGNAPRFVTLNKQAAWRSLVFGEAVGPTRVSRTLRMFIMDLRSVEHPNVNPFLGISLDCKPPSIFEGFCARGSIADWIEEGTHYGWDLRFSLLLDLLQGLQYIHASPVKFHGNLKSTKCLLDKSFGLKISDVGNERLICLLRSGNLTEIQSIVNRFDRRLTVPKIFEEDTMSPGGDIFSFGLVACEIVTEVDSAQLLNENLMNGQQSKKSFHNPLSVSFNPIRFGSVCVDGHDFLDLRLLSLIQRCCDENPYNRPSVERCIEVVTNLMDVEMGTTYQERLVRRLASYAETLEIAVAEKTTMVIRERDKCERLLQELVPKEIVRHFFCGESVSPQSFDMATVLCTEFFGFTEFVGSCKPIVVFGFLHQLYSIFEDIMQEFDCYKVDVIGDRYTIISGAPVRVDELHSGEICQLAIDLQLSFAQIRERQKMQLSIGIHTDAVSAGVVGVRRPRYCLFGGIVDVAKRLAHEGATGSGILVSAQTQVYAKPLGFHFVRNKGATVRIRERGEPNTYWLAY</sequence>
<evidence type="ECO:0000256" key="5">
    <source>
        <dbReference type="ARBA" id="ARBA00022741"/>
    </source>
</evidence>
<keyword evidence="6 11" id="KW-1133">Transmembrane helix</keyword>
<dbReference type="Pfam" id="PF00211">
    <property type="entry name" value="Guanylate_cyc"/>
    <property type="match status" value="1"/>
</dbReference>
<dbReference type="SMART" id="SM00219">
    <property type="entry name" value="TyrKc"/>
    <property type="match status" value="1"/>
</dbReference>
<dbReference type="EC" id="4.6.1.2" evidence="3"/>
<dbReference type="EMBL" id="MTYJ01000010">
    <property type="protein sequence ID" value="OQV23692.1"/>
    <property type="molecule type" value="Genomic_DNA"/>
</dbReference>
<evidence type="ECO:0000256" key="2">
    <source>
        <dbReference type="ARBA" id="ARBA00004167"/>
    </source>
</evidence>
<dbReference type="GO" id="GO:0005886">
    <property type="term" value="C:plasma membrane"/>
    <property type="evidence" value="ECO:0007669"/>
    <property type="project" value="TreeGrafter"/>
</dbReference>
<keyword evidence="7 11" id="KW-0472">Membrane</keyword>
<comment type="catalytic activity">
    <reaction evidence="1">
        <text>GTP = 3',5'-cyclic GMP + diphosphate</text>
        <dbReference type="Rhea" id="RHEA:13665"/>
        <dbReference type="ChEBI" id="CHEBI:33019"/>
        <dbReference type="ChEBI" id="CHEBI:37565"/>
        <dbReference type="ChEBI" id="CHEBI:57746"/>
        <dbReference type="EC" id="4.6.1.2"/>
    </reaction>
</comment>
<evidence type="ECO:0000256" key="1">
    <source>
        <dbReference type="ARBA" id="ARBA00001436"/>
    </source>
</evidence>
<evidence type="ECO:0000313" key="14">
    <source>
        <dbReference type="EMBL" id="OQV23692.1"/>
    </source>
</evidence>
<feature type="transmembrane region" description="Helical" evidence="11">
    <location>
        <begin position="139"/>
        <end position="159"/>
    </location>
</feature>
<comment type="subcellular location">
    <subcellularLocation>
        <location evidence="2">Membrane</location>
        <topology evidence="2">Single-pass membrane protein</topology>
    </subcellularLocation>
</comment>
<keyword evidence="4 11" id="KW-0812">Transmembrane</keyword>
<organism evidence="14 15">
    <name type="scientific">Hypsibius exemplaris</name>
    <name type="common">Freshwater tardigrade</name>
    <dbReference type="NCBI Taxonomy" id="2072580"/>
    <lineage>
        <taxon>Eukaryota</taxon>
        <taxon>Metazoa</taxon>
        <taxon>Ecdysozoa</taxon>
        <taxon>Tardigrada</taxon>
        <taxon>Eutardigrada</taxon>
        <taxon>Parachela</taxon>
        <taxon>Hypsibioidea</taxon>
        <taxon>Hypsibiidae</taxon>
        <taxon>Hypsibius</taxon>
    </lineage>
</organism>
<dbReference type="Gene3D" id="1.10.510.10">
    <property type="entry name" value="Transferase(Phosphotransferase) domain 1"/>
    <property type="match status" value="1"/>
</dbReference>
<feature type="transmembrane region" description="Helical" evidence="11">
    <location>
        <begin position="171"/>
        <end position="190"/>
    </location>
</feature>
<keyword evidence="15" id="KW-1185">Reference proteome</keyword>
<dbReference type="GO" id="GO:0004383">
    <property type="term" value="F:guanylate cyclase activity"/>
    <property type="evidence" value="ECO:0007669"/>
    <property type="project" value="UniProtKB-EC"/>
</dbReference>
<dbReference type="CDD" id="cd07302">
    <property type="entry name" value="CHD"/>
    <property type="match status" value="1"/>
</dbReference>
<dbReference type="InterPro" id="IPR050401">
    <property type="entry name" value="Cyclic_nucleotide_synthase"/>
</dbReference>
<evidence type="ECO:0000256" key="7">
    <source>
        <dbReference type="ARBA" id="ARBA00023136"/>
    </source>
</evidence>
<dbReference type="InterPro" id="IPR011009">
    <property type="entry name" value="Kinase-like_dom_sf"/>
</dbReference>
<dbReference type="GO" id="GO:0001653">
    <property type="term" value="F:peptide receptor activity"/>
    <property type="evidence" value="ECO:0007669"/>
    <property type="project" value="TreeGrafter"/>
</dbReference>
<name>A0A1W0X8P0_HYPEX</name>
<evidence type="ECO:0000256" key="3">
    <source>
        <dbReference type="ARBA" id="ARBA00012202"/>
    </source>
</evidence>
<evidence type="ECO:0000256" key="4">
    <source>
        <dbReference type="ARBA" id="ARBA00022692"/>
    </source>
</evidence>